<keyword evidence="3" id="KW-1185">Reference proteome</keyword>
<accession>A0ABP0SBM7</accession>
<feature type="region of interest" description="Disordered" evidence="1">
    <location>
        <begin position="98"/>
        <end position="117"/>
    </location>
</feature>
<feature type="compositionally biased region" description="Polar residues" evidence="1">
    <location>
        <begin position="99"/>
        <end position="116"/>
    </location>
</feature>
<name>A0ABP0SBM7_9DINO</name>
<feature type="non-terminal residue" evidence="2">
    <location>
        <position position="1"/>
    </location>
</feature>
<dbReference type="EMBL" id="CAXAMN010027259">
    <property type="protein sequence ID" value="CAK9109765.1"/>
    <property type="molecule type" value="Genomic_DNA"/>
</dbReference>
<feature type="non-terminal residue" evidence="2">
    <location>
        <position position="192"/>
    </location>
</feature>
<protein>
    <submittedName>
        <fullName evidence="2">Uncharacterized protein</fullName>
    </submittedName>
</protein>
<organism evidence="2 3">
    <name type="scientific">Durusdinium trenchii</name>
    <dbReference type="NCBI Taxonomy" id="1381693"/>
    <lineage>
        <taxon>Eukaryota</taxon>
        <taxon>Sar</taxon>
        <taxon>Alveolata</taxon>
        <taxon>Dinophyceae</taxon>
        <taxon>Suessiales</taxon>
        <taxon>Symbiodiniaceae</taxon>
        <taxon>Durusdinium</taxon>
    </lineage>
</organism>
<comment type="caution">
    <text evidence="2">The sequence shown here is derived from an EMBL/GenBank/DDBJ whole genome shotgun (WGS) entry which is preliminary data.</text>
</comment>
<evidence type="ECO:0000313" key="3">
    <source>
        <dbReference type="Proteomes" id="UP001642484"/>
    </source>
</evidence>
<proteinExistence type="predicted"/>
<dbReference type="Proteomes" id="UP001642484">
    <property type="component" value="Unassembled WGS sequence"/>
</dbReference>
<evidence type="ECO:0000256" key="1">
    <source>
        <dbReference type="SAM" id="MobiDB-lite"/>
    </source>
</evidence>
<sequence>YRVHEHPCSWDDISHGHVDCAAALMPAIELTLAAIEQALSQEIQRRIDLETRIAGQVEAGLRQAARRATGVVEEQLATAQRQHAEELRLRLSALERSVGSLQRQSTPKDGSPTTAPGTFERQLSWLESRITGLEQLFQKPLEMLPLEVARQLQLIRGELFEEAASRWRDVAQPLRVEIDDARQRVDALEQGS</sequence>
<evidence type="ECO:0000313" key="2">
    <source>
        <dbReference type="EMBL" id="CAK9109765.1"/>
    </source>
</evidence>
<gene>
    <name evidence="2" type="ORF">CCMP2556_LOCUS51069</name>
</gene>
<reference evidence="2 3" key="1">
    <citation type="submission" date="2024-02" db="EMBL/GenBank/DDBJ databases">
        <authorList>
            <person name="Chen Y."/>
            <person name="Shah S."/>
            <person name="Dougan E. K."/>
            <person name="Thang M."/>
            <person name="Chan C."/>
        </authorList>
    </citation>
    <scope>NUCLEOTIDE SEQUENCE [LARGE SCALE GENOMIC DNA]</scope>
</reference>